<organism evidence="1 2">
    <name type="scientific">Cenarchaeum symbiosum (strain A)</name>
    <dbReference type="NCBI Taxonomy" id="414004"/>
    <lineage>
        <taxon>Archaea</taxon>
        <taxon>Nitrososphaerota</taxon>
        <taxon>Candidatus Cenarchaeales</taxon>
        <taxon>Candidatus Cenarchaeaceae</taxon>
        <taxon>Candidatus Cenarchaeum</taxon>
    </lineage>
</organism>
<dbReference type="Proteomes" id="UP000000758">
    <property type="component" value="Chromosome"/>
</dbReference>
<evidence type="ECO:0000313" key="2">
    <source>
        <dbReference type="Proteomes" id="UP000000758"/>
    </source>
</evidence>
<gene>
    <name evidence="1" type="ordered locus">CENSYa_0633</name>
</gene>
<dbReference type="STRING" id="414004.CENSYa_0633"/>
<dbReference type="EnsemblBacteria" id="ABK77266">
    <property type="protein sequence ID" value="ABK77266"/>
    <property type="gene ID" value="CENSYa_0633"/>
</dbReference>
<reference evidence="1 2" key="1">
    <citation type="journal article" date="2006" name="Proc. Natl. Acad. Sci. U.S.A.">
        <title>Genomic analysis of the uncultivated marine crenarchaeote Cenarchaeum symbiosum.</title>
        <authorList>
            <person name="Hallam S.J."/>
            <person name="Konstantinidis K.T."/>
            <person name="Putnam N."/>
            <person name="Schleper C."/>
            <person name="Watanabe Y."/>
            <person name="Sugahara J."/>
            <person name="Preston C."/>
            <person name="de la Torre J."/>
            <person name="Richardson P.M."/>
            <person name="DeLong E.F."/>
        </authorList>
    </citation>
    <scope>NUCLEOTIDE SEQUENCE [LARGE SCALE GENOMIC DNA]</scope>
    <source>
        <strain evidence="2">A</strain>
    </source>
</reference>
<dbReference type="KEGG" id="csy:CENSYa_0633"/>
<evidence type="ECO:0000313" key="1">
    <source>
        <dbReference type="EMBL" id="ABK77266.1"/>
    </source>
</evidence>
<dbReference type="EMBL" id="DP000238">
    <property type="protein sequence ID" value="ABK77266.1"/>
    <property type="molecule type" value="Genomic_DNA"/>
</dbReference>
<sequence length="519" mass="58451">MEDLPSPPASCRTIFSSISAFGLLKCPRSALPSRPGRGAQTVWLQQLQYGPPASWDGPPSVCDSWGASHIPQFQQRHWPACSLPPDSGRMARNFEHSPIHGVSWLISIFHGGPYIKCAGRMRPVHGSARWSKPMVCRLCSCNLVRGSAGPCGAPHGTAKPRMMIVMARFCLIRKYFRQGAAGPRALFACAAKTEAALAGRGILQSRGPYTSRPYNAFKRDTATYTMVVPYIDKHCRQPELDPDEEIIFIVRTHGWPGRKGEHPDPLCLTSKRIWMAGRSYLHGEITEVGFSEYVYQQFTMITKALKVRSVLIHGRKNITGLLEKYPFYKSESAFVECDPKKIMLPPEIAEHPYLRNRLWAAPHRRGPPGGIPAGGPAEDAGIRPGNAALQQPRGRRSWNIFGRNRGATMKIPHMETACEKPPLLYSNEAIMFMVSTYTAPSIFGINLKMMLCFTNIRTRLWTWDYFHCDMKAMGFSEDEPKELILIPKKDDVKRLYIRNKKIVLPVIEKYPFYKHNPLG</sequence>
<keyword evidence="2" id="KW-1185">Reference proteome</keyword>
<proteinExistence type="predicted"/>
<name>A0RV99_CENSY</name>
<dbReference type="HOGENOM" id="CLU_524413_0_0_2"/>
<accession>A0RV99</accession>
<protein>
    <submittedName>
        <fullName evidence="1">Uncharacterized protein</fullName>
    </submittedName>
</protein>
<dbReference type="AlphaFoldDB" id="A0RV99"/>